<dbReference type="Proteomes" id="UP000887579">
    <property type="component" value="Unplaced"/>
</dbReference>
<evidence type="ECO:0000313" key="2">
    <source>
        <dbReference type="WBParaSite" id="ES5_v2.g22850.t1"/>
    </source>
</evidence>
<dbReference type="WBParaSite" id="ES5_v2.g22850.t1">
    <property type="protein sequence ID" value="ES5_v2.g22850.t1"/>
    <property type="gene ID" value="ES5_v2.g22850"/>
</dbReference>
<name>A0AC34FZI9_9BILA</name>
<protein>
    <submittedName>
        <fullName evidence="2">Serpentine receptor class gamma</fullName>
    </submittedName>
</protein>
<reference evidence="2" key="1">
    <citation type="submission" date="2022-11" db="UniProtKB">
        <authorList>
            <consortium name="WormBaseParasite"/>
        </authorList>
    </citation>
    <scope>IDENTIFICATION</scope>
</reference>
<accession>A0AC34FZI9</accession>
<proteinExistence type="predicted"/>
<evidence type="ECO:0000313" key="1">
    <source>
        <dbReference type="Proteomes" id="UP000887579"/>
    </source>
</evidence>
<sequence length="211" mass="24344">MFFVRSPGFGLWQDFYKNNGWLAAIAFNSTAYLAFVQFFGQAFLAFNRFTSLWFPLKHKQIWSNQWYTVVIITIPFIAIIHRFNEPGIYRYTSAGDVIVRLVNEDVMQACYVVTASILYAMTGIGIVINTLAVVRFYILKQTNILSQNKKDAHLLYVSCILFLIQCLRCAYNLARFIFSSNEAVLLFLQLILPLIADIYAWIGILHRVKPT</sequence>
<organism evidence="1 2">
    <name type="scientific">Panagrolaimus sp. ES5</name>
    <dbReference type="NCBI Taxonomy" id="591445"/>
    <lineage>
        <taxon>Eukaryota</taxon>
        <taxon>Metazoa</taxon>
        <taxon>Ecdysozoa</taxon>
        <taxon>Nematoda</taxon>
        <taxon>Chromadorea</taxon>
        <taxon>Rhabditida</taxon>
        <taxon>Tylenchina</taxon>
        <taxon>Panagrolaimomorpha</taxon>
        <taxon>Panagrolaimoidea</taxon>
        <taxon>Panagrolaimidae</taxon>
        <taxon>Panagrolaimus</taxon>
    </lineage>
</organism>